<proteinExistence type="predicted"/>
<keyword evidence="1" id="KW-0472">Membrane</keyword>
<comment type="caution">
    <text evidence="2">The sequence shown here is derived from an EMBL/GenBank/DDBJ whole genome shotgun (WGS) entry which is preliminary data.</text>
</comment>
<dbReference type="RefSeq" id="WP_386843365.1">
    <property type="nucleotide sequence ID" value="NZ_JBHUMK010000014.1"/>
</dbReference>
<evidence type="ECO:0000256" key="1">
    <source>
        <dbReference type="SAM" id="Phobius"/>
    </source>
</evidence>
<reference evidence="3" key="1">
    <citation type="journal article" date="2019" name="Int. J. Syst. Evol. Microbiol.">
        <title>The Global Catalogue of Microorganisms (GCM) 10K type strain sequencing project: providing services to taxonomists for standard genome sequencing and annotation.</title>
        <authorList>
            <consortium name="The Broad Institute Genomics Platform"/>
            <consortium name="The Broad Institute Genome Sequencing Center for Infectious Disease"/>
            <person name="Wu L."/>
            <person name="Ma J."/>
        </authorList>
    </citation>
    <scope>NUCLEOTIDE SEQUENCE [LARGE SCALE GENOMIC DNA]</scope>
    <source>
        <strain evidence="3">KCTC 33842</strain>
    </source>
</reference>
<feature type="transmembrane region" description="Helical" evidence="1">
    <location>
        <begin position="31"/>
        <end position="51"/>
    </location>
</feature>
<protein>
    <submittedName>
        <fullName evidence="2">Cell division protein FtsB</fullName>
    </submittedName>
</protein>
<dbReference type="Proteomes" id="UP001597475">
    <property type="component" value="Unassembled WGS sequence"/>
</dbReference>
<keyword evidence="2" id="KW-0132">Cell division</keyword>
<dbReference type="EMBL" id="JBHUMK010000014">
    <property type="protein sequence ID" value="MFD2608650.1"/>
    <property type="molecule type" value="Genomic_DNA"/>
</dbReference>
<keyword evidence="1" id="KW-1133">Transmembrane helix</keyword>
<keyword evidence="2" id="KW-0131">Cell cycle</keyword>
<keyword evidence="3" id="KW-1185">Reference proteome</keyword>
<organism evidence="2 3">
    <name type="scientific">Deinococcus taklimakanensis</name>
    <dbReference type="NCBI Taxonomy" id="536443"/>
    <lineage>
        <taxon>Bacteria</taxon>
        <taxon>Thermotogati</taxon>
        <taxon>Deinococcota</taxon>
        <taxon>Deinococci</taxon>
        <taxon>Deinococcales</taxon>
        <taxon>Deinococcaceae</taxon>
        <taxon>Deinococcus</taxon>
    </lineage>
</organism>
<sequence>MDEGPPPPPPAPRQARWADRWRLAWRQAQRLPLTMMIASLLTGLGIVQLSFQVVNSAYRSVTWSRETRDTRHRVQTLQRDVQVLKAVQANSSSPEYLQEQARCNGYVGVNERVVVARGAPQMTGEPCKTIRLP</sequence>
<dbReference type="GO" id="GO:0051301">
    <property type="term" value="P:cell division"/>
    <property type="evidence" value="ECO:0007669"/>
    <property type="project" value="UniProtKB-KW"/>
</dbReference>
<evidence type="ECO:0000313" key="3">
    <source>
        <dbReference type="Proteomes" id="UP001597475"/>
    </source>
</evidence>
<name>A0ABW5P0T1_9DEIO</name>
<gene>
    <name evidence="2" type="ORF">ACFSR9_04225</name>
</gene>
<accession>A0ABW5P0T1</accession>
<keyword evidence="1" id="KW-0812">Transmembrane</keyword>
<evidence type="ECO:0000313" key="2">
    <source>
        <dbReference type="EMBL" id="MFD2608650.1"/>
    </source>
</evidence>